<keyword evidence="3" id="KW-0813">Transport</keyword>
<dbReference type="SUPFAM" id="SSF53807">
    <property type="entry name" value="Helical backbone' metal receptor"/>
    <property type="match status" value="1"/>
</dbReference>
<protein>
    <submittedName>
        <fullName evidence="7">ABC transporter substrate-binding protein</fullName>
    </submittedName>
</protein>
<evidence type="ECO:0000259" key="6">
    <source>
        <dbReference type="PROSITE" id="PS50983"/>
    </source>
</evidence>
<comment type="similarity">
    <text evidence="2">Belongs to the bacterial solute-binding protein 8 family.</text>
</comment>
<dbReference type="Proteomes" id="UP000585258">
    <property type="component" value="Unassembled WGS sequence"/>
</dbReference>
<dbReference type="Gene3D" id="3.40.50.1980">
    <property type="entry name" value="Nitrogenase molybdenum iron protein domain"/>
    <property type="match status" value="2"/>
</dbReference>
<dbReference type="Pfam" id="PF01497">
    <property type="entry name" value="Peripla_BP_2"/>
    <property type="match status" value="1"/>
</dbReference>
<organism evidence="7 8">
    <name type="scientific">Clostridium gasigenes</name>
    <dbReference type="NCBI Taxonomy" id="94869"/>
    <lineage>
        <taxon>Bacteria</taxon>
        <taxon>Bacillati</taxon>
        <taxon>Bacillota</taxon>
        <taxon>Clostridia</taxon>
        <taxon>Eubacteriales</taxon>
        <taxon>Clostridiaceae</taxon>
        <taxon>Clostridium</taxon>
    </lineage>
</organism>
<dbReference type="GO" id="GO:0030288">
    <property type="term" value="C:outer membrane-bounded periplasmic space"/>
    <property type="evidence" value="ECO:0007669"/>
    <property type="project" value="TreeGrafter"/>
</dbReference>
<comment type="subcellular location">
    <subcellularLocation>
        <location evidence="1">Cell envelope</location>
    </subcellularLocation>
</comment>
<evidence type="ECO:0000256" key="3">
    <source>
        <dbReference type="ARBA" id="ARBA00022448"/>
    </source>
</evidence>
<evidence type="ECO:0000256" key="1">
    <source>
        <dbReference type="ARBA" id="ARBA00004196"/>
    </source>
</evidence>
<feature type="domain" description="Fe/B12 periplasmic-binding" evidence="6">
    <location>
        <begin position="56"/>
        <end position="309"/>
    </location>
</feature>
<gene>
    <name evidence="7" type="ORF">H7E68_17840</name>
</gene>
<dbReference type="EMBL" id="JACKWY010000016">
    <property type="protein sequence ID" value="MBB6716558.1"/>
    <property type="molecule type" value="Genomic_DNA"/>
</dbReference>
<dbReference type="PANTHER" id="PTHR30532:SF29">
    <property type="entry name" value="FE(3+) DICITRATE-BINDING PERIPLASMIC PROTEIN"/>
    <property type="match status" value="1"/>
</dbReference>
<dbReference type="PROSITE" id="PS51257">
    <property type="entry name" value="PROKAR_LIPOPROTEIN"/>
    <property type="match status" value="1"/>
</dbReference>
<evidence type="ECO:0000256" key="2">
    <source>
        <dbReference type="ARBA" id="ARBA00008814"/>
    </source>
</evidence>
<keyword evidence="4 5" id="KW-0732">Signal</keyword>
<feature type="signal peptide" evidence="5">
    <location>
        <begin position="1"/>
        <end position="24"/>
    </location>
</feature>
<dbReference type="PROSITE" id="PS50983">
    <property type="entry name" value="FE_B12_PBP"/>
    <property type="match status" value="1"/>
</dbReference>
<dbReference type="AlphaFoldDB" id="A0A7X0SHQ6"/>
<proteinExistence type="inferred from homology"/>
<evidence type="ECO:0000256" key="5">
    <source>
        <dbReference type="SAM" id="SignalP"/>
    </source>
</evidence>
<sequence>MCIMKTKLISVLCAGVLIVFGLTGCTTTRASKSSEDASKTRIISTKLGDVEVPANPQRVVSSYVEGDLVALGIVPVAGIAPYEFKGSAFYEEVKDITLIESLEPETVMAQKPDLIVVISEDDVEKMSKIAPTVFVPFTELSMEERITFLGQVVNKEEEAKKLIKDFNYKLADAKKKLDKTGILNKKVSIFEGADESGSIYVYGDKWGRGGDLIYNKLGFKAPDVIQNEIINGEQYRDISLEVLPEYSGDYIIFASDIPNSLKGNSVWENIPAVKENHIIPIDEKLFYYMDIYSANVQLDYFVEKFLSVSKSN</sequence>
<dbReference type="InterPro" id="IPR051313">
    <property type="entry name" value="Bact_iron-sidero_bind"/>
</dbReference>
<evidence type="ECO:0000313" key="7">
    <source>
        <dbReference type="EMBL" id="MBB6716558.1"/>
    </source>
</evidence>
<dbReference type="OrthoDB" id="9793175at2"/>
<name>A0A7X0SHQ6_9CLOT</name>
<dbReference type="InterPro" id="IPR002491">
    <property type="entry name" value="ABC_transptr_periplasmic_BD"/>
</dbReference>
<evidence type="ECO:0000313" key="8">
    <source>
        <dbReference type="Proteomes" id="UP000585258"/>
    </source>
</evidence>
<dbReference type="PANTHER" id="PTHR30532">
    <property type="entry name" value="IRON III DICITRATE-BINDING PERIPLASMIC PROTEIN"/>
    <property type="match status" value="1"/>
</dbReference>
<evidence type="ECO:0000256" key="4">
    <source>
        <dbReference type="ARBA" id="ARBA00022729"/>
    </source>
</evidence>
<comment type="caution">
    <text evidence="7">The sequence shown here is derived from an EMBL/GenBank/DDBJ whole genome shotgun (WGS) entry which is preliminary data.</text>
</comment>
<reference evidence="7 8" key="1">
    <citation type="submission" date="2020-08" db="EMBL/GenBank/DDBJ databases">
        <title>Clostridia isolated from Swiss meat.</title>
        <authorList>
            <person name="Wambui J."/>
            <person name="Stevens M.J.A."/>
            <person name="Stephan R."/>
        </authorList>
    </citation>
    <scope>NUCLEOTIDE SEQUENCE [LARGE SCALE GENOMIC DNA]</scope>
    <source>
        <strain evidence="7 8">CM001</strain>
    </source>
</reference>
<dbReference type="GO" id="GO:1901678">
    <property type="term" value="P:iron coordination entity transport"/>
    <property type="evidence" value="ECO:0007669"/>
    <property type="project" value="UniProtKB-ARBA"/>
</dbReference>
<feature type="chain" id="PRO_5039313077" evidence="5">
    <location>
        <begin position="25"/>
        <end position="312"/>
    </location>
</feature>
<accession>A0A7X0SHQ6</accession>